<evidence type="ECO:0000313" key="3">
    <source>
        <dbReference type="Proteomes" id="UP000001876"/>
    </source>
</evidence>
<sequence>MLLRAAALASPRAASPRGVASPSARRVARASTRTHLIIPRAHRARGLSPLAATAGDDDDVVDVEATSAPSSSSSSSSSSTLSALDALLGTTPSDDDAPSTSRSYDDDDGAAVISAPILWMSTPGRGASQRAGDNSGGVASALTSAAGAGSVYVAITLGLPDRSTKSQRERGVKGVELDFCVDTACSTNFILPQVAYGLDMQIVGTSPAGQGATGAVSAGQEMLLGTAKLGGNGDDGVAAITGLSAGVVPVPAPGTAGILGRSFLNCFGAVAFEWGGDRERARVDFWQAFDYAEAEKEGGLESFALNELPCGLLAVGVTVNGVSMPALVDTGAPQTIINKAAAERAGVIVGGESGESGESDGDGGGMNPFSGLVKAIKKGRERAMQDRGVMVMGAGGTPERLDRVDGAGVRLKVTGGGADGVDVFCEGVLVGELAAFQAGLGLAPGAPGVILGLDALMSRPRVVMSTAPGSPKIAL</sequence>
<name>C1N7P7_MICPC</name>
<dbReference type="GeneID" id="9689386"/>
<dbReference type="InterPro" id="IPR021109">
    <property type="entry name" value="Peptidase_aspartic_dom_sf"/>
</dbReference>
<proteinExistence type="predicted"/>
<dbReference type="SUPFAM" id="SSF50630">
    <property type="entry name" value="Acid proteases"/>
    <property type="match status" value="1"/>
</dbReference>
<gene>
    <name evidence="2" type="ORF">MICPUCDRAFT_66169</name>
</gene>
<dbReference type="eggNOG" id="ENOG502SSD2">
    <property type="taxonomic scope" value="Eukaryota"/>
</dbReference>
<protein>
    <submittedName>
        <fullName evidence="2">Predicted protein</fullName>
    </submittedName>
</protein>
<dbReference type="Gene3D" id="2.40.70.10">
    <property type="entry name" value="Acid Proteases"/>
    <property type="match status" value="2"/>
</dbReference>
<dbReference type="OrthoDB" id="45996at2759"/>
<dbReference type="EMBL" id="GG663750">
    <property type="protein sequence ID" value="EEH51567.1"/>
    <property type="molecule type" value="Genomic_DNA"/>
</dbReference>
<accession>C1N7P7</accession>
<dbReference type="Pfam" id="PF13975">
    <property type="entry name" value="gag-asp_proteas"/>
    <property type="match status" value="1"/>
</dbReference>
<dbReference type="KEGG" id="mpp:MICPUCDRAFT_66169"/>
<dbReference type="Proteomes" id="UP000001876">
    <property type="component" value="Unassembled WGS sequence"/>
</dbReference>
<dbReference type="AlphaFoldDB" id="C1N7P7"/>
<organism evidence="3">
    <name type="scientific">Micromonas pusilla (strain CCMP1545)</name>
    <name type="common">Picoplanktonic green alga</name>
    <dbReference type="NCBI Taxonomy" id="564608"/>
    <lineage>
        <taxon>Eukaryota</taxon>
        <taxon>Viridiplantae</taxon>
        <taxon>Chlorophyta</taxon>
        <taxon>Mamiellophyceae</taxon>
        <taxon>Mamiellales</taxon>
        <taxon>Mamiellaceae</taxon>
        <taxon>Micromonas</taxon>
    </lineage>
</organism>
<reference evidence="2 3" key="1">
    <citation type="journal article" date="2009" name="Science">
        <title>Green evolution and dynamic adaptations revealed by genomes of the marine picoeukaryotes Micromonas.</title>
        <authorList>
            <person name="Worden A.Z."/>
            <person name="Lee J.H."/>
            <person name="Mock T."/>
            <person name="Rouze P."/>
            <person name="Simmons M.P."/>
            <person name="Aerts A.L."/>
            <person name="Allen A.E."/>
            <person name="Cuvelier M.L."/>
            <person name="Derelle E."/>
            <person name="Everett M.V."/>
            <person name="Foulon E."/>
            <person name="Grimwood J."/>
            <person name="Gundlach H."/>
            <person name="Henrissat B."/>
            <person name="Napoli C."/>
            <person name="McDonald S.M."/>
            <person name="Parker M.S."/>
            <person name="Rombauts S."/>
            <person name="Salamov A."/>
            <person name="Von Dassow P."/>
            <person name="Badger J.H."/>
            <person name="Coutinho P.M."/>
            <person name="Demir E."/>
            <person name="Dubchak I."/>
            <person name="Gentemann C."/>
            <person name="Eikrem W."/>
            <person name="Gready J.E."/>
            <person name="John U."/>
            <person name="Lanier W."/>
            <person name="Lindquist E.A."/>
            <person name="Lucas S."/>
            <person name="Mayer K.F."/>
            <person name="Moreau H."/>
            <person name="Not F."/>
            <person name="Otillar R."/>
            <person name="Panaud O."/>
            <person name="Pangilinan J."/>
            <person name="Paulsen I."/>
            <person name="Piegu B."/>
            <person name="Poliakov A."/>
            <person name="Robbens S."/>
            <person name="Schmutz J."/>
            <person name="Toulza E."/>
            <person name="Wyss T."/>
            <person name="Zelensky A."/>
            <person name="Zhou K."/>
            <person name="Armbrust E.V."/>
            <person name="Bhattacharya D."/>
            <person name="Goodenough U.W."/>
            <person name="Van de Peer Y."/>
            <person name="Grigoriev I.V."/>
        </authorList>
    </citation>
    <scope>NUCLEOTIDE SEQUENCE [LARGE SCALE GENOMIC DNA]</scope>
    <source>
        <strain evidence="2 3">CCMP1545</strain>
    </source>
</reference>
<keyword evidence="3" id="KW-1185">Reference proteome</keyword>
<feature type="region of interest" description="Disordered" evidence="1">
    <location>
        <begin position="6"/>
        <end position="32"/>
    </location>
</feature>
<feature type="region of interest" description="Disordered" evidence="1">
    <location>
        <begin position="87"/>
        <end position="108"/>
    </location>
</feature>
<dbReference type="RefSeq" id="XP_003063945.1">
    <property type="nucleotide sequence ID" value="XM_003063899.1"/>
</dbReference>
<evidence type="ECO:0000313" key="2">
    <source>
        <dbReference type="EMBL" id="EEH51567.1"/>
    </source>
</evidence>
<evidence type="ECO:0000256" key="1">
    <source>
        <dbReference type="SAM" id="MobiDB-lite"/>
    </source>
</evidence>